<dbReference type="EMBL" id="JAUMSQ010000045">
    <property type="protein sequence ID" value="MDO3635906.1"/>
    <property type="molecule type" value="Genomic_DNA"/>
</dbReference>
<feature type="compositionally biased region" description="Pro residues" evidence="1">
    <location>
        <begin position="193"/>
        <end position="205"/>
    </location>
</feature>
<reference evidence="2" key="1">
    <citation type="submission" date="2023-07" db="EMBL/GenBank/DDBJ databases">
        <title>Mycolicibacterium sp. nov., a novel bacterial species.</title>
        <authorList>
            <person name="Cao Y."/>
        </authorList>
    </citation>
    <scope>NUCLEOTIDE SEQUENCE</scope>
    <source>
        <strain evidence="2">KC 300</strain>
    </source>
</reference>
<evidence type="ECO:0000313" key="3">
    <source>
        <dbReference type="Proteomes" id="UP001168823"/>
    </source>
</evidence>
<proteinExistence type="predicted"/>
<keyword evidence="3" id="KW-1185">Reference proteome</keyword>
<protein>
    <submittedName>
        <fullName evidence="2">Uncharacterized protein</fullName>
    </submittedName>
</protein>
<name>A0ABT8UFD8_9MYCO</name>
<dbReference type="RefSeq" id="WP_302913769.1">
    <property type="nucleotide sequence ID" value="NZ_JAUMSQ010000045.1"/>
</dbReference>
<comment type="caution">
    <text evidence="2">The sequence shown here is derived from an EMBL/GenBank/DDBJ whole genome shotgun (WGS) entry which is preliminary data.</text>
</comment>
<dbReference type="Proteomes" id="UP001168823">
    <property type="component" value="Unassembled WGS sequence"/>
</dbReference>
<sequence length="205" mass="22368">MESRFIAETTGKIDDAYPGFQAAVPPNELPASGDIDARNRRPRTDYPLTFPLIGNVRFHLRSAEESDSKVTVQVCQYLYNLAEEGDGNEFRPVIEDGSSGSAGIIAQRLTLIAPNNQSDSVHIRQEGPASAPYDDVFGDWKIVGFLAATSPSSKAVWPTMEADHAACVAEAPDPVQRRQFLMTGEHPRSDFPTSPPSPGWPRPSD</sequence>
<evidence type="ECO:0000256" key="1">
    <source>
        <dbReference type="SAM" id="MobiDB-lite"/>
    </source>
</evidence>
<gene>
    <name evidence="2" type="ORF">Q2100_09135</name>
</gene>
<evidence type="ECO:0000313" key="2">
    <source>
        <dbReference type="EMBL" id="MDO3635906.1"/>
    </source>
</evidence>
<accession>A0ABT8UFD8</accession>
<feature type="region of interest" description="Disordered" evidence="1">
    <location>
        <begin position="181"/>
        <end position="205"/>
    </location>
</feature>
<organism evidence="2 3">
    <name type="scientific">Mycolicibacterium arseniciresistens</name>
    <dbReference type="NCBI Taxonomy" id="3062257"/>
    <lineage>
        <taxon>Bacteria</taxon>
        <taxon>Bacillati</taxon>
        <taxon>Actinomycetota</taxon>
        <taxon>Actinomycetes</taxon>
        <taxon>Mycobacteriales</taxon>
        <taxon>Mycobacteriaceae</taxon>
        <taxon>Mycolicibacterium</taxon>
    </lineage>
</organism>